<feature type="signal peptide" evidence="1">
    <location>
        <begin position="1"/>
        <end position="20"/>
    </location>
</feature>
<evidence type="ECO:0000256" key="1">
    <source>
        <dbReference type="SAM" id="SignalP"/>
    </source>
</evidence>
<reference evidence="3" key="2">
    <citation type="submission" date="2011-02" db="EMBL/GenBank/DDBJ databases">
        <title>The complete genome of Pedobacter saltans DSM 12145.</title>
        <authorList>
            <consortium name="US DOE Joint Genome Institute (JGI-PGF)"/>
            <person name="Lucas S."/>
            <person name="Copeland A."/>
            <person name="Lapidus A."/>
            <person name="Bruce D."/>
            <person name="Goodwin L."/>
            <person name="Pitluck S."/>
            <person name="Kyrpides N."/>
            <person name="Mavromatis K."/>
            <person name="Pagani I."/>
            <person name="Ivanova N."/>
            <person name="Ovchinnikova G."/>
            <person name="Lu M."/>
            <person name="Detter J.C."/>
            <person name="Han C."/>
            <person name="Land M."/>
            <person name="Hauser L."/>
            <person name="Markowitz V."/>
            <person name="Cheng J.-F."/>
            <person name="Hugenholtz P."/>
            <person name="Woyke T."/>
            <person name="Wu D."/>
            <person name="Tindall B."/>
            <person name="Pomrenke H.G."/>
            <person name="Brambilla E."/>
            <person name="Klenk H.-P."/>
            <person name="Eisen J.A."/>
        </authorList>
    </citation>
    <scope>NUCLEOTIDE SEQUENCE [LARGE SCALE GENOMIC DNA]</scope>
    <source>
        <strain evidence="3">ATCC 51119 / DSM 12145 / JCM 21818 / LMG 10337 / NBRC 100064 / NCIMB 13643</strain>
    </source>
</reference>
<sequence length="559" mass="59957">MKKRLLLSLALLATTNFTFAQFTPDKLVVVKTTPTSNSNVGNVSLLQMNLDGSPVIGAEETSIPTFYIGLTASTVNNGILRLSSDKKFLTMYGHTTFPSTGNLASTTDARVVTFIDEFQSIKALPTPVVIHSGTQVRSCVAYKKQENIYNIYLSGGSTSATAALQYAELNLSNNTITNPIRIGEYTDPSTNKISGLNSGSVNIFNNQLYAATGLTGATNYLFTKVGTGIPTEVTTINDLSETIPLNTLKIPGDFIFFGKDLLYIADESEAKSPPTFTGAIYKYYSLDNGDTWKSAGSITSPISDDLGFRGIAGRLENGKVTLYAVTSKSKGNSIVKIVDETSKTQTISNSTAGITVNILSTASSTVGYRGISFTPNSTITLPVSLNSFTAKTVNGNIVINWSTASEQNNKYFEILRSTDGVSFTKIGQVAGKNNSSSLNQYSFTDNTPISGTNYYQLKQVDINGESETFGPVSAKIGFENKNNISVIDNEGSITFVITADKNTNSKLTVTDITGRTHFSKQVQLTPGNNTIALDKNLTSGIYIAKIVGTGISITQKFKK</sequence>
<dbReference type="eggNOG" id="COG2353">
    <property type="taxonomic scope" value="Bacteria"/>
</dbReference>
<dbReference type="InterPro" id="IPR026444">
    <property type="entry name" value="Secre_tail"/>
</dbReference>
<protein>
    <recommendedName>
        <fullName evidence="4">Secretion system C-terminal sorting domain-containing protein</fullName>
    </recommendedName>
</protein>
<evidence type="ECO:0000313" key="3">
    <source>
        <dbReference type="Proteomes" id="UP000000310"/>
    </source>
</evidence>
<dbReference type="STRING" id="762903.Pedsa_1821"/>
<dbReference type="Proteomes" id="UP000000310">
    <property type="component" value="Chromosome"/>
</dbReference>
<gene>
    <name evidence="2" type="ordered locus">Pedsa_1821</name>
</gene>
<accession>F0S8P5</accession>
<dbReference type="SUPFAM" id="SSF110296">
    <property type="entry name" value="Oligoxyloglucan reducing end-specific cellobiohydrolase"/>
    <property type="match status" value="1"/>
</dbReference>
<dbReference type="Gene3D" id="2.60.40.10">
    <property type="entry name" value="Immunoglobulins"/>
    <property type="match status" value="1"/>
</dbReference>
<keyword evidence="1" id="KW-0732">Signal</keyword>
<evidence type="ECO:0008006" key="4">
    <source>
        <dbReference type="Google" id="ProtNLM"/>
    </source>
</evidence>
<dbReference type="NCBIfam" id="TIGR04183">
    <property type="entry name" value="Por_Secre_tail"/>
    <property type="match status" value="1"/>
</dbReference>
<dbReference type="AlphaFoldDB" id="F0S8P5"/>
<dbReference type="OrthoDB" id="740055at2"/>
<dbReference type="InterPro" id="IPR013783">
    <property type="entry name" value="Ig-like_fold"/>
</dbReference>
<dbReference type="EMBL" id="CP002545">
    <property type="protein sequence ID" value="ADY52376.1"/>
    <property type="molecule type" value="Genomic_DNA"/>
</dbReference>
<dbReference type="RefSeq" id="WP_013632864.1">
    <property type="nucleotide sequence ID" value="NC_015177.1"/>
</dbReference>
<feature type="chain" id="PRO_5003260217" description="Secretion system C-terminal sorting domain-containing protein" evidence="1">
    <location>
        <begin position="21"/>
        <end position="559"/>
    </location>
</feature>
<dbReference type="KEGG" id="psn:Pedsa_1821"/>
<proteinExistence type="predicted"/>
<evidence type="ECO:0000313" key="2">
    <source>
        <dbReference type="EMBL" id="ADY52376.1"/>
    </source>
</evidence>
<reference evidence="2 3" key="1">
    <citation type="journal article" date="2011" name="Stand. Genomic Sci.">
        <title>Complete genome sequence of the gliding, heparinolytic Pedobacter saltans type strain (113).</title>
        <authorList>
            <person name="Liolios K."/>
            <person name="Sikorski J."/>
            <person name="Lu M."/>
            <person name="Nolan M."/>
            <person name="Lapidus A."/>
            <person name="Lucas S."/>
            <person name="Hammon N."/>
            <person name="Deshpande S."/>
            <person name="Cheng J.F."/>
            <person name="Tapia R."/>
            <person name="Han C."/>
            <person name="Goodwin L."/>
            <person name="Pitluck S."/>
            <person name="Huntemann M."/>
            <person name="Ivanova N."/>
            <person name="Pagani I."/>
            <person name="Mavromatis K."/>
            <person name="Ovchinikova G."/>
            <person name="Pati A."/>
            <person name="Chen A."/>
            <person name="Palaniappan K."/>
            <person name="Land M."/>
            <person name="Hauser L."/>
            <person name="Brambilla E.M."/>
            <person name="Kotsyurbenko O."/>
            <person name="Rohde M."/>
            <person name="Tindall B.J."/>
            <person name="Abt B."/>
            <person name="Goker M."/>
            <person name="Detter J.C."/>
            <person name="Woyke T."/>
            <person name="Bristow J."/>
            <person name="Eisen J.A."/>
            <person name="Markowitz V."/>
            <person name="Hugenholtz P."/>
            <person name="Klenk H.P."/>
            <person name="Kyrpides N.C."/>
        </authorList>
    </citation>
    <scope>NUCLEOTIDE SEQUENCE [LARGE SCALE GENOMIC DNA]</scope>
    <source>
        <strain evidence="3">ATCC 51119 / DSM 12145 / JCM 21818 / LMG 10337 / NBRC 100064 / NCIMB 13643</strain>
    </source>
</reference>
<keyword evidence="3" id="KW-1185">Reference proteome</keyword>
<dbReference type="HOGENOM" id="CLU_501395_0_0_10"/>
<name>F0S8P5_PSESL</name>
<organism evidence="2 3">
    <name type="scientific">Pseudopedobacter saltans (strain ATCC 51119 / DSM 12145 / JCM 21818 / CCUG 39354 / LMG 10337 / NBRC 100064 / NCIMB 13643)</name>
    <name type="common">Pedobacter saltans</name>
    <dbReference type="NCBI Taxonomy" id="762903"/>
    <lineage>
        <taxon>Bacteria</taxon>
        <taxon>Pseudomonadati</taxon>
        <taxon>Bacteroidota</taxon>
        <taxon>Sphingobacteriia</taxon>
        <taxon>Sphingobacteriales</taxon>
        <taxon>Sphingobacteriaceae</taxon>
        <taxon>Pseudopedobacter</taxon>
    </lineage>
</organism>